<sequence length="66" mass="7310">MKASISPGIPECTVCPHRESSDIYQLVPSVDEPFGHIKHRTMYQAGQFVFYEGHVALGLYILCQGG</sequence>
<dbReference type="RefSeq" id="WP_312745146.1">
    <property type="nucleotide sequence ID" value="NZ_CP116968.1"/>
</dbReference>
<accession>A0AA96GMX3</accession>
<dbReference type="EMBL" id="CP116968">
    <property type="protein sequence ID" value="WNM62118.1"/>
    <property type="molecule type" value="Genomic_DNA"/>
</dbReference>
<reference evidence="1 2" key="1">
    <citation type="submission" date="2023-01" db="EMBL/GenBank/DDBJ databases">
        <title>Cultivation and genomic characterization of new, ubiquitous marine nitrite-oxidizing bacteria from the Nitrospirales.</title>
        <authorList>
            <person name="Mueller A.J."/>
            <person name="Daebeler A."/>
            <person name="Herbold C.W."/>
            <person name="Kirkegaard R.H."/>
            <person name="Daims H."/>
        </authorList>
    </citation>
    <scope>NUCLEOTIDE SEQUENCE [LARGE SCALE GENOMIC DNA]</scope>
    <source>
        <strain evidence="1 2">DK</strain>
    </source>
</reference>
<keyword evidence="2" id="KW-1185">Reference proteome</keyword>
<organism evidence="1 2">
    <name type="scientific">Candidatus Nitrospira neomarina</name>
    <dbReference type="NCBI Taxonomy" id="3020899"/>
    <lineage>
        <taxon>Bacteria</taxon>
        <taxon>Pseudomonadati</taxon>
        <taxon>Nitrospirota</taxon>
        <taxon>Nitrospiria</taxon>
        <taxon>Nitrospirales</taxon>
        <taxon>Nitrospiraceae</taxon>
        <taxon>Nitrospira</taxon>
    </lineage>
</organism>
<gene>
    <name evidence="1" type="ORF">PQG83_20620</name>
</gene>
<name>A0AA96GMX3_9BACT</name>
<dbReference type="KEGG" id="nneo:PQG83_20620"/>
<protein>
    <recommendedName>
        <fullName evidence="3">Cyclic nucleotide-binding domain-containing protein</fullName>
    </recommendedName>
</protein>
<evidence type="ECO:0000313" key="1">
    <source>
        <dbReference type="EMBL" id="WNM62118.1"/>
    </source>
</evidence>
<dbReference type="Proteomes" id="UP001302494">
    <property type="component" value="Chromosome"/>
</dbReference>
<evidence type="ECO:0008006" key="3">
    <source>
        <dbReference type="Google" id="ProtNLM"/>
    </source>
</evidence>
<evidence type="ECO:0000313" key="2">
    <source>
        <dbReference type="Proteomes" id="UP001302494"/>
    </source>
</evidence>
<proteinExistence type="predicted"/>
<dbReference type="AlphaFoldDB" id="A0AA96GMX3"/>